<dbReference type="RefSeq" id="WP_055065427.1">
    <property type="nucleotide sequence ID" value="NZ_CYZD01000001.1"/>
</dbReference>
<accession>A0A173WKW8</accession>
<name>A0A173WKW8_9FIRM</name>
<gene>
    <name evidence="1" type="ORF">ERS852394_00143</name>
</gene>
<protein>
    <submittedName>
        <fullName evidence="1">Uncharacterized protein</fullName>
    </submittedName>
</protein>
<evidence type="ECO:0000313" key="1">
    <source>
        <dbReference type="EMBL" id="CUN40209.1"/>
    </source>
</evidence>
<sequence length="122" mass="14258">MKNIKEQVYNALCSVTENVSDSYPRTWADDSTIQYTEEQNNVYEWSSDSEGIREEKSYVRYRIDIWNRDSTSATTLAVDKAMKVTGLKRTECQDVSDPSGMKHKQMRYEGIIDMDSDEVYWT</sequence>
<dbReference type="EMBL" id="CYZD01000001">
    <property type="protein sequence ID" value="CUN40209.1"/>
    <property type="molecule type" value="Genomic_DNA"/>
</dbReference>
<dbReference type="Proteomes" id="UP000095409">
    <property type="component" value="Unassembled WGS sequence"/>
</dbReference>
<evidence type="ECO:0000313" key="2">
    <source>
        <dbReference type="Proteomes" id="UP000095409"/>
    </source>
</evidence>
<dbReference type="AlphaFoldDB" id="A0A173WKW8"/>
<organism evidence="1 2">
    <name type="scientific">Blautia obeum</name>
    <dbReference type="NCBI Taxonomy" id="40520"/>
    <lineage>
        <taxon>Bacteria</taxon>
        <taxon>Bacillati</taxon>
        <taxon>Bacillota</taxon>
        <taxon>Clostridia</taxon>
        <taxon>Lachnospirales</taxon>
        <taxon>Lachnospiraceae</taxon>
        <taxon>Blautia</taxon>
    </lineage>
</organism>
<proteinExistence type="predicted"/>
<reference evidence="1 2" key="1">
    <citation type="submission" date="2015-09" db="EMBL/GenBank/DDBJ databases">
        <authorList>
            <consortium name="Pathogen Informatics"/>
        </authorList>
    </citation>
    <scope>NUCLEOTIDE SEQUENCE [LARGE SCALE GENOMIC DNA]</scope>
    <source>
        <strain evidence="1 2">2789STDY5608837</strain>
    </source>
</reference>